<dbReference type="Proteomes" id="UP000639772">
    <property type="component" value="Unassembled WGS sequence"/>
</dbReference>
<gene>
    <name evidence="1" type="ORF">HPP92_004654</name>
</gene>
<reference evidence="1 2" key="1">
    <citation type="journal article" date="2020" name="Nat. Food">
        <title>A phased Vanilla planifolia genome enables genetic improvement of flavour and production.</title>
        <authorList>
            <person name="Hasing T."/>
            <person name="Tang H."/>
            <person name="Brym M."/>
            <person name="Khazi F."/>
            <person name="Huang T."/>
            <person name="Chambers A.H."/>
        </authorList>
    </citation>
    <scope>NUCLEOTIDE SEQUENCE [LARGE SCALE GENOMIC DNA]</scope>
    <source>
        <tissue evidence="1">Leaf</tissue>
    </source>
</reference>
<dbReference type="AlphaFoldDB" id="A0A835VE61"/>
<dbReference type="EMBL" id="JADCNM010000002">
    <property type="protein sequence ID" value="KAG0493660.1"/>
    <property type="molecule type" value="Genomic_DNA"/>
</dbReference>
<sequence length="137" mass="14874">MGDKLRLDNNAQCPLWCMSAPMLDVPILRSSAGHQSKKSAVRRNSAAFVLKTDAGSRQFLDATGRGTHRRKRATDWFCQVGLGWNGLGRRVGARKTARIGPEGGGVLVDGMIKTRLLGSSMKHFEAALALGRWKAIA</sequence>
<protein>
    <submittedName>
        <fullName evidence="1">Uncharacterized protein</fullName>
    </submittedName>
</protein>
<name>A0A835VE61_VANPL</name>
<evidence type="ECO:0000313" key="2">
    <source>
        <dbReference type="Proteomes" id="UP000639772"/>
    </source>
</evidence>
<proteinExistence type="predicted"/>
<accession>A0A835VE61</accession>
<organism evidence="1 2">
    <name type="scientific">Vanilla planifolia</name>
    <name type="common">Vanilla</name>
    <dbReference type="NCBI Taxonomy" id="51239"/>
    <lineage>
        <taxon>Eukaryota</taxon>
        <taxon>Viridiplantae</taxon>
        <taxon>Streptophyta</taxon>
        <taxon>Embryophyta</taxon>
        <taxon>Tracheophyta</taxon>
        <taxon>Spermatophyta</taxon>
        <taxon>Magnoliopsida</taxon>
        <taxon>Liliopsida</taxon>
        <taxon>Asparagales</taxon>
        <taxon>Orchidaceae</taxon>
        <taxon>Vanilloideae</taxon>
        <taxon>Vanilleae</taxon>
        <taxon>Vanilla</taxon>
    </lineage>
</organism>
<comment type="caution">
    <text evidence="1">The sequence shown here is derived from an EMBL/GenBank/DDBJ whole genome shotgun (WGS) entry which is preliminary data.</text>
</comment>
<evidence type="ECO:0000313" key="1">
    <source>
        <dbReference type="EMBL" id="KAG0493660.1"/>
    </source>
</evidence>